<dbReference type="SUPFAM" id="SSF46689">
    <property type="entry name" value="Homeodomain-like"/>
    <property type="match status" value="1"/>
</dbReference>
<dbReference type="InterPro" id="IPR050073">
    <property type="entry name" value="2-IPM_HCS-like"/>
</dbReference>
<name>A0ABW3MEL3_9PSEU</name>
<keyword evidence="2" id="KW-0464">Manganese</keyword>
<dbReference type="EMBL" id="JBHTIS010002003">
    <property type="protein sequence ID" value="MFD1049141.1"/>
    <property type="molecule type" value="Genomic_DNA"/>
</dbReference>
<keyword evidence="1 3" id="KW-0238">DNA-binding</keyword>
<reference evidence="7" key="1">
    <citation type="journal article" date="2019" name="Int. J. Syst. Evol. Microbiol.">
        <title>The Global Catalogue of Microorganisms (GCM) 10K type strain sequencing project: providing services to taxonomists for standard genome sequencing and annotation.</title>
        <authorList>
            <consortium name="The Broad Institute Genomics Platform"/>
            <consortium name="The Broad Institute Genome Sequencing Center for Infectious Disease"/>
            <person name="Wu L."/>
            <person name="Ma J."/>
        </authorList>
    </citation>
    <scope>NUCLEOTIDE SEQUENCE [LARGE SCALE GENOMIC DNA]</scope>
    <source>
        <strain evidence="7">JCM 31486</strain>
    </source>
</reference>
<evidence type="ECO:0000256" key="3">
    <source>
        <dbReference type="PROSITE-ProRule" id="PRU00335"/>
    </source>
</evidence>
<dbReference type="InterPro" id="IPR013785">
    <property type="entry name" value="Aldolase_TIM"/>
</dbReference>
<keyword evidence="7" id="KW-1185">Reference proteome</keyword>
<evidence type="ECO:0000259" key="5">
    <source>
        <dbReference type="PROSITE" id="PS50991"/>
    </source>
</evidence>
<feature type="domain" description="Pyruvate carboxyltransferase" evidence="5">
    <location>
        <begin position="1"/>
        <end position="121"/>
    </location>
</feature>
<feature type="DNA-binding region" description="H-T-H motif" evidence="3">
    <location>
        <begin position="24"/>
        <end position="43"/>
    </location>
</feature>
<feature type="domain" description="HTH tetR-type" evidence="4">
    <location>
        <begin position="1"/>
        <end position="61"/>
    </location>
</feature>
<evidence type="ECO:0000313" key="6">
    <source>
        <dbReference type="EMBL" id="MFD1049141.1"/>
    </source>
</evidence>
<evidence type="ECO:0000259" key="4">
    <source>
        <dbReference type="PROSITE" id="PS50977"/>
    </source>
</evidence>
<accession>A0ABW3MEL3</accession>
<evidence type="ECO:0000256" key="1">
    <source>
        <dbReference type="ARBA" id="ARBA00023125"/>
    </source>
</evidence>
<dbReference type="PROSITE" id="PS50977">
    <property type="entry name" value="HTH_TETR_2"/>
    <property type="match status" value="1"/>
</dbReference>
<feature type="non-terminal residue" evidence="6">
    <location>
        <position position="140"/>
    </location>
</feature>
<dbReference type="InterPro" id="IPR001647">
    <property type="entry name" value="HTH_TetR"/>
</dbReference>
<dbReference type="Pfam" id="PF00682">
    <property type="entry name" value="HMGL-like"/>
    <property type="match status" value="1"/>
</dbReference>
<dbReference type="InterPro" id="IPR000891">
    <property type="entry name" value="PYR_CT"/>
</dbReference>
<proteinExistence type="predicted"/>
<dbReference type="Proteomes" id="UP001597045">
    <property type="component" value="Unassembled WGS sequence"/>
</dbReference>
<gene>
    <name evidence="6" type="ORF">ACFQ1S_28200</name>
</gene>
<dbReference type="PANTHER" id="PTHR10277:SF9">
    <property type="entry name" value="2-ISOPROPYLMALATE SYNTHASE 1, CHLOROPLASTIC-RELATED"/>
    <property type="match status" value="1"/>
</dbReference>
<dbReference type="PANTHER" id="PTHR10277">
    <property type="entry name" value="HOMOCITRATE SYNTHASE-RELATED"/>
    <property type="match status" value="1"/>
</dbReference>
<evidence type="ECO:0000256" key="2">
    <source>
        <dbReference type="ARBA" id="ARBA00023211"/>
    </source>
</evidence>
<organism evidence="6 7">
    <name type="scientific">Kibdelosporangium lantanae</name>
    <dbReference type="NCBI Taxonomy" id="1497396"/>
    <lineage>
        <taxon>Bacteria</taxon>
        <taxon>Bacillati</taxon>
        <taxon>Actinomycetota</taxon>
        <taxon>Actinomycetes</taxon>
        <taxon>Pseudonocardiales</taxon>
        <taxon>Pseudonocardiaceae</taxon>
        <taxon>Kibdelosporangium</taxon>
    </lineage>
</organism>
<sequence length="140" mass="14904">MLKAQIVEAAVRMLDDLADDEALSLRAVAREVSIAATSVYLHFPDRDALVLAVMHHCHEDMGLSLANALAGIQAGADEVQTTLAGIGERAGNTALEELVAVLLYKGDVFGASTSVRPEGLYEAYQILCRGIGLDQPRNKA</sequence>
<protein>
    <submittedName>
        <fullName evidence="6">TetR family transcriptional regulator</fullName>
    </submittedName>
</protein>
<dbReference type="SUPFAM" id="SSF51569">
    <property type="entry name" value="Aldolase"/>
    <property type="match status" value="1"/>
</dbReference>
<dbReference type="PROSITE" id="PS50991">
    <property type="entry name" value="PYR_CT"/>
    <property type="match status" value="1"/>
</dbReference>
<dbReference type="InterPro" id="IPR009057">
    <property type="entry name" value="Homeodomain-like_sf"/>
</dbReference>
<comment type="caution">
    <text evidence="6">The sequence shown here is derived from an EMBL/GenBank/DDBJ whole genome shotgun (WGS) entry which is preliminary data.</text>
</comment>
<evidence type="ECO:0000313" key="7">
    <source>
        <dbReference type="Proteomes" id="UP001597045"/>
    </source>
</evidence>
<dbReference type="Gene3D" id="3.20.20.70">
    <property type="entry name" value="Aldolase class I"/>
    <property type="match status" value="1"/>
</dbReference>
<dbReference type="Gene3D" id="1.10.10.60">
    <property type="entry name" value="Homeodomain-like"/>
    <property type="match status" value="1"/>
</dbReference>